<organism evidence="2 3">
    <name type="scientific">Fictibacillus enclensis</name>
    <dbReference type="NCBI Taxonomy" id="1017270"/>
    <lineage>
        <taxon>Bacteria</taxon>
        <taxon>Bacillati</taxon>
        <taxon>Bacillota</taxon>
        <taxon>Bacilli</taxon>
        <taxon>Bacillales</taxon>
        <taxon>Fictibacillaceae</taxon>
        <taxon>Fictibacillus</taxon>
    </lineage>
</organism>
<dbReference type="RefSeq" id="WP_061972390.1">
    <property type="nucleotide sequence ID" value="NZ_CP126109.1"/>
</dbReference>
<name>A0A0V8J8T9_9BACL</name>
<feature type="region of interest" description="Disordered" evidence="1">
    <location>
        <begin position="1"/>
        <end position="27"/>
    </location>
</feature>
<dbReference type="EMBL" id="LNQN01000002">
    <property type="protein sequence ID" value="KSU83551.1"/>
    <property type="molecule type" value="Genomic_DNA"/>
</dbReference>
<protein>
    <recommendedName>
        <fullName evidence="4">Spore coat protein</fullName>
    </recommendedName>
</protein>
<gene>
    <name evidence="2" type="ORF">AS030_13425</name>
</gene>
<reference evidence="2 3" key="1">
    <citation type="journal article" date="2014" name="Antonie Van Leeuwenhoek">
        <title>Fictibacillus enclensis sp. nov., isolated from marine sediment.</title>
        <authorList>
            <person name="Dastager S.G."/>
            <person name="Mawlankar R."/>
            <person name="Srinivasan K."/>
            <person name="Tang S.K."/>
            <person name="Lee J.C."/>
            <person name="Ramana V.V."/>
            <person name="Shouche Y.S."/>
        </authorList>
    </citation>
    <scope>NUCLEOTIDE SEQUENCE [LARGE SCALE GENOMIC DNA]</scope>
    <source>
        <strain evidence="2 3">NIO-1003</strain>
    </source>
</reference>
<proteinExistence type="predicted"/>
<evidence type="ECO:0000313" key="3">
    <source>
        <dbReference type="Proteomes" id="UP000054099"/>
    </source>
</evidence>
<feature type="compositionally biased region" description="Low complexity" evidence="1">
    <location>
        <begin position="1"/>
        <end position="24"/>
    </location>
</feature>
<dbReference type="OrthoDB" id="1799385at2"/>
<keyword evidence="3" id="KW-1185">Reference proteome</keyword>
<dbReference type="Proteomes" id="UP000054099">
    <property type="component" value="Unassembled WGS sequence"/>
</dbReference>
<comment type="caution">
    <text evidence="2">The sequence shown here is derived from an EMBL/GenBank/DDBJ whole genome shotgun (WGS) entry which is preliminary data.</text>
</comment>
<dbReference type="AlphaFoldDB" id="A0A0V8J8T9"/>
<evidence type="ECO:0000256" key="1">
    <source>
        <dbReference type="SAM" id="MobiDB-lite"/>
    </source>
</evidence>
<evidence type="ECO:0008006" key="4">
    <source>
        <dbReference type="Google" id="ProtNLM"/>
    </source>
</evidence>
<sequence length="92" mass="10572">MQQQQPPNQGQNQQQQPTYQQPPNVITGKDFNYLTDMLSWNLLGFKKAHFAASQCQDQQVSAALEKACHMHEKHYQQLLQKLQSGGSQQMNQ</sequence>
<evidence type="ECO:0000313" key="2">
    <source>
        <dbReference type="EMBL" id="KSU83551.1"/>
    </source>
</evidence>
<accession>A0A0V8J8T9</accession>